<dbReference type="EMBL" id="HBIZ01013661">
    <property type="protein sequence ID" value="CAE0755708.1"/>
    <property type="molecule type" value="Transcribed_RNA"/>
</dbReference>
<feature type="transmembrane region" description="Helical" evidence="1">
    <location>
        <begin position="298"/>
        <end position="323"/>
    </location>
</feature>
<protein>
    <recommendedName>
        <fullName evidence="3">Beta-carotene 15,15'-dioxygenase</fullName>
    </recommendedName>
</protein>
<evidence type="ECO:0000313" key="2">
    <source>
        <dbReference type="EMBL" id="CAE0755708.1"/>
    </source>
</evidence>
<reference evidence="2" key="1">
    <citation type="submission" date="2021-01" db="EMBL/GenBank/DDBJ databases">
        <authorList>
            <person name="Corre E."/>
            <person name="Pelletier E."/>
            <person name="Niang G."/>
            <person name="Scheremetjew M."/>
            <person name="Finn R."/>
            <person name="Kale V."/>
            <person name="Holt S."/>
            <person name="Cochrane G."/>
            <person name="Meng A."/>
            <person name="Brown T."/>
            <person name="Cohen L."/>
        </authorList>
    </citation>
    <scope>NUCLEOTIDE SEQUENCE</scope>
    <source>
        <strain evidence="2">CCMP645</strain>
    </source>
</reference>
<accession>A0A7S4B6D8</accession>
<evidence type="ECO:0008006" key="3">
    <source>
        <dbReference type="Google" id="ProtNLM"/>
    </source>
</evidence>
<proteinExistence type="predicted"/>
<dbReference type="InterPro" id="IPR022270">
    <property type="entry name" value="Blh_diox"/>
</dbReference>
<dbReference type="Pfam" id="PF15461">
    <property type="entry name" value="BCD"/>
    <property type="match status" value="1"/>
</dbReference>
<dbReference type="GO" id="GO:0016702">
    <property type="term" value="F:oxidoreductase activity, acting on single donors with incorporation of molecular oxygen, incorporation of two atoms of oxygen"/>
    <property type="evidence" value="ECO:0007669"/>
    <property type="project" value="InterPro"/>
</dbReference>
<gene>
    <name evidence="2" type="ORF">PCAR00345_LOCUS8296</name>
</gene>
<keyword evidence="1" id="KW-0472">Membrane</keyword>
<keyword evidence="1" id="KW-0812">Transmembrane</keyword>
<sequence>MERHSSRRRGDLHVAEVVARGPHRGCLGMKLLPRALGAAPFPQLRPHAVAQPLSAGMHPTLEALAPAGMLTLSGAVGPFLPSSAQLCAAAVLLTLVGLPHGATDRRLALSIKGCIGSSTSAGRVDRCMGELLLYYASVVAAACMAIEVFPLTAMAAFLVVSAHHWGQSHGSRPSIRRTFLGASIIASIVLSHKSASLHLLQLLCGAKSNVLLQGVQIYGLVGAAGYALLSAAAVLRRSVSWTARDVLKECLLLAAVCFVCLRNNLLWSFTSYFCIGHSLEAWREAAQRFGHGRRGGRLLYLETMGFTSLFLIGIGGGVAAYLFGVCTPSCCFAALLAASLPHVLLHDWIAPALQSWHSKRVLSPPHQPSNQNETYLQAANQIDWATFS</sequence>
<organism evidence="2">
    <name type="scientific">Chrysotila carterae</name>
    <name type="common">Marine alga</name>
    <name type="synonym">Syracosphaera carterae</name>
    <dbReference type="NCBI Taxonomy" id="13221"/>
    <lineage>
        <taxon>Eukaryota</taxon>
        <taxon>Haptista</taxon>
        <taxon>Haptophyta</taxon>
        <taxon>Prymnesiophyceae</taxon>
        <taxon>Isochrysidales</taxon>
        <taxon>Isochrysidaceae</taxon>
        <taxon>Chrysotila</taxon>
    </lineage>
</organism>
<dbReference type="AlphaFoldDB" id="A0A7S4B6D8"/>
<keyword evidence="1" id="KW-1133">Transmembrane helix</keyword>
<feature type="transmembrane region" description="Helical" evidence="1">
    <location>
        <begin position="132"/>
        <end position="159"/>
    </location>
</feature>
<name>A0A7S4B6D8_CHRCT</name>
<feature type="transmembrane region" description="Helical" evidence="1">
    <location>
        <begin position="215"/>
        <end position="235"/>
    </location>
</feature>
<evidence type="ECO:0000256" key="1">
    <source>
        <dbReference type="SAM" id="Phobius"/>
    </source>
</evidence>